<dbReference type="GO" id="GO:0008171">
    <property type="term" value="F:O-methyltransferase activity"/>
    <property type="evidence" value="ECO:0007669"/>
    <property type="project" value="InterPro"/>
</dbReference>
<evidence type="ECO:0000256" key="1">
    <source>
        <dbReference type="ARBA" id="ARBA00022603"/>
    </source>
</evidence>
<keyword evidence="1 4" id="KW-0489">Methyltransferase</keyword>
<reference evidence="4 5" key="1">
    <citation type="submission" date="2017-02" db="EMBL/GenBank/DDBJ databases">
        <authorList>
            <person name="Peterson S.W."/>
        </authorList>
    </citation>
    <scope>NUCLEOTIDE SEQUENCE [LARGE SCALE GENOMIC DNA]</scope>
    <source>
        <strain evidence="4 5">ATCC 43324</strain>
    </source>
</reference>
<dbReference type="CDD" id="cd02440">
    <property type="entry name" value="AdoMet_MTases"/>
    <property type="match status" value="1"/>
</dbReference>
<evidence type="ECO:0000313" key="5">
    <source>
        <dbReference type="Proteomes" id="UP000190065"/>
    </source>
</evidence>
<dbReference type="PANTHER" id="PTHR10509:SF14">
    <property type="entry name" value="CAFFEOYL-COA O-METHYLTRANSFERASE 3-RELATED"/>
    <property type="match status" value="1"/>
</dbReference>
<dbReference type="EMBL" id="FUXK01000046">
    <property type="protein sequence ID" value="SKA21810.1"/>
    <property type="molecule type" value="Genomic_DNA"/>
</dbReference>
<protein>
    <submittedName>
        <fullName evidence="4">Predicted O-methyltransferase YrrM</fullName>
    </submittedName>
</protein>
<dbReference type="RefSeq" id="WP_025071323.1">
    <property type="nucleotide sequence ID" value="NZ_FUXK01000046.1"/>
</dbReference>
<keyword evidence="2 4" id="KW-0808">Transferase</keyword>
<organism evidence="4 5">
    <name type="scientific">Segatella oulorum</name>
    <dbReference type="NCBI Taxonomy" id="28136"/>
    <lineage>
        <taxon>Bacteria</taxon>
        <taxon>Pseudomonadati</taxon>
        <taxon>Bacteroidota</taxon>
        <taxon>Bacteroidia</taxon>
        <taxon>Bacteroidales</taxon>
        <taxon>Prevotellaceae</taxon>
        <taxon>Segatella</taxon>
    </lineage>
</organism>
<dbReference type="Pfam" id="PF01596">
    <property type="entry name" value="Methyltransf_3"/>
    <property type="match status" value="1"/>
</dbReference>
<dbReference type="PROSITE" id="PS51682">
    <property type="entry name" value="SAM_OMT_I"/>
    <property type="match status" value="1"/>
</dbReference>
<dbReference type="InterPro" id="IPR002935">
    <property type="entry name" value="SAM_O-MeTrfase"/>
</dbReference>
<evidence type="ECO:0000256" key="3">
    <source>
        <dbReference type="ARBA" id="ARBA00022691"/>
    </source>
</evidence>
<evidence type="ECO:0000256" key="2">
    <source>
        <dbReference type="ARBA" id="ARBA00022679"/>
    </source>
</evidence>
<accession>A0A1T4S0I8</accession>
<dbReference type="AlphaFoldDB" id="A0A1T4S0I8"/>
<dbReference type="GO" id="GO:0008757">
    <property type="term" value="F:S-adenosylmethionine-dependent methyltransferase activity"/>
    <property type="evidence" value="ECO:0007669"/>
    <property type="project" value="TreeGrafter"/>
</dbReference>
<sequence>MSRHGDLHIPGLQPPEDALEAYVAQHTSPEDDYLYQLYRATNIHTIHGRMASGHVQGQLLKMLVAMLRPQRVLEVGTFSGYSALCMAAALPPDGRLYTFEVNDEMEDFTRPWIAQSPWAQQVVFTIGDANVLAPRLGITFDFAFIDGDKRTYIETYEMAMRVLRLGGFMAVDNTLWDGHVVDSAYDHDAQTVGIRTFNDHVLADPRAEQVILPLRDGFTLVRKVAEE</sequence>
<dbReference type="PANTHER" id="PTHR10509">
    <property type="entry name" value="O-METHYLTRANSFERASE-RELATED"/>
    <property type="match status" value="1"/>
</dbReference>
<keyword evidence="3" id="KW-0949">S-adenosyl-L-methionine</keyword>
<evidence type="ECO:0000313" key="4">
    <source>
        <dbReference type="EMBL" id="SKA21810.1"/>
    </source>
</evidence>
<dbReference type="InterPro" id="IPR050362">
    <property type="entry name" value="Cation-dep_OMT"/>
</dbReference>
<dbReference type="STRING" id="28136.SAMN02745202_02525"/>
<proteinExistence type="predicted"/>
<gene>
    <name evidence="4" type="ORF">SAMN02745202_02525</name>
</gene>
<dbReference type="GO" id="GO:0032259">
    <property type="term" value="P:methylation"/>
    <property type="evidence" value="ECO:0007669"/>
    <property type="project" value="UniProtKB-KW"/>
</dbReference>
<dbReference type="Proteomes" id="UP000190065">
    <property type="component" value="Unassembled WGS sequence"/>
</dbReference>
<dbReference type="eggNOG" id="COG4122">
    <property type="taxonomic scope" value="Bacteria"/>
</dbReference>
<name>A0A1T4S0I8_9BACT</name>
<dbReference type="InterPro" id="IPR029063">
    <property type="entry name" value="SAM-dependent_MTases_sf"/>
</dbReference>
<dbReference type="Gene3D" id="3.40.50.150">
    <property type="entry name" value="Vaccinia Virus protein VP39"/>
    <property type="match status" value="1"/>
</dbReference>
<dbReference type="SUPFAM" id="SSF53335">
    <property type="entry name" value="S-adenosyl-L-methionine-dependent methyltransferases"/>
    <property type="match status" value="1"/>
</dbReference>